<reference evidence="6" key="2">
    <citation type="submission" date="2015-06" db="UniProtKB">
        <authorList>
            <consortium name="EnsemblProtists"/>
        </authorList>
    </citation>
    <scope>IDENTIFICATION</scope>
    <source>
        <strain evidence="6">Emoy2</strain>
    </source>
</reference>
<dbReference type="Pfam" id="PF05630">
    <property type="entry name" value="NPP1"/>
    <property type="match status" value="1"/>
</dbReference>
<reference evidence="7" key="1">
    <citation type="journal article" date="2010" name="Science">
        <title>Signatures of adaptation to obligate biotrophy in the Hyaloperonospora arabidopsidis genome.</title>
        <authorList>
            <person name="Baxter L."/>
            <person name="Tripathy S."/>
            <person name="Ishaque N."/>
            <person name="Boot N."/>
            <person name="Cabral A."/>
            <person name="Kemen E."/>
            <person name="Thines M."/>
            <person name="Ah-Fong A."/>
            <person name="Anderson R."/>
            <person name="Badejoko W."/>
            <person name="Bittner-Eddy P."/>
            <person name="Boore J.L."/>
            <person name="Chibucos M.C."/>
            <person name="Coates M."/>
            <person name="Dehal P."/>
            <person name="Delehaunty K."/>
            <person name="Dong S."/>
            <person name="Downton P."/>
            <person name="Dumas B."/>
            <person name="Fabro G."/>
            <person name="Fronick C."/>
            <person name="Fuerstenberg S.I."/>
            <person name="Fulton L."/>
            <person name="Gaulin E."/>
            <person name="Govers F."/>
            <person name="Hughes L."/>
            <person name="Humphray S."/>
            <person name="Jiang R.H."/>
            <person name="Judelson H."/>
            <person name="Kamoun S."/>
            <person name="Kyung K."/>
            <person name="Meijer H."/>
            <person name="Minx P."/>
            <person name="Morris P."/>
            <person name="Nelson J."/>
            <person name="Phuntumart V."/>
            <person name="Qutob D."/>
            <person name="Rehmany A."/>
            <person name="Rougon-Cardoso A."/>
            <person name="Ryden P."/>
            <person name="Torto-Alalibo T."/>
            <person name="Studholme D."/>
            <person name="Wang Y."/>
            <person name="Win J."/>
            <person name="Wood J."/>
            <person name="Clifton S.W."/>
            <person name="Rogers J."/>
            <person name="Van den Ackerveken G."/>
            <person name="Jones J.D."/>
            <person name="McDowell J.M."/>
            <person name="Beynon J."/>
            <person name="Tyler B.M."/>
        </authorList>
    </citation>
    <scope>NUCLEOTIDE SEQUENCE [LARGE SCALE GENOMIC DNA]</scope>
    <source>
        <strain evidence="7">Emoy2</strain>
    </source>
</reference>
<dbReference type="PANTHER" id="PTHR33657:SF8">
    <property type="entry name" value="DOMAIN PROTEIN, PUTATIVE (AFU_ORTHOLOGUE AFUA_5G00600)-RELATED"/>
    <property type="match status" value="1"/>
</dbReference>
<keyword evidence="3" id="KW-0964">Secreted</keyword>
<feature type="signal peptide" evidence="5">
    <location>
        <begin position="1"/>
        <end position="26"/>
    </location>
</feature>
<organism evidence="6 7">
    <name type="scientific">Hyaloperonospora arabidopsidis (strain Emoy2)</name>
    <name type="common">Downy mildew agent</name>
    <name type="synonym">Peronospora arabidopsidis</name>
    <dbReference type="NCBI Taxonomy" id="559515"/>
    <lineage>
        <taxon>Eukaryota</taxon>
        <taxon>Sar</taxon>
        <taxon>Stramenopiles</taxon>
        <taxon>Oomycota</taxon>
        <taxon>Peronosporomycetes</taxon>
        <taxon>Peronosporales</taxon>
        <taxon>Peronosporaceae</taxon>
        <taxon>Hyaloperonospora</taxon>
    </lineage>
</organism>
<comment type="subcellular location">
    <subcellularLocation>
        <location evidence="1">Secreted</location>
    </subcellularLocation>
</comment>
<protein>
    <recommendedName>
        <fullName evidence="8">RxLR effector candidate protein</fullName>
    </recommendedName>
</protein>
<comment type="similarity">
    <text evidence="2">Belongs to the Necrosis inducing protein (NPP1) family.</text>
</comment>
<evidence type="ECO:0000256" key="4">
    <source>
        <dbReference type="ARBA" id="ARBA00023026"/>
    </source>
</evidence>
<keyword evidence="4" id="KW-0843">Virulence</keyword>
<dbReference type="Proteomes" id="UP000011713">
    <property type="component" value="Unassembled WGS sequence"/>
</dbReference>
<name>M4BR11_HYAAE</name>
<evidence type="ECO:0000256" key="3">
    <source>
        <dbReference type="ARBA" id="ARBA00022525"/>
    </source>
</evidence>
<dbReference type="HOGENOM" id="CLU_1430561_0_0_1"/>
<evidence type="ECO:0000256" key="2">
    <source>
        <dbReference type="ARBA" id="ARBA00009520"/>
    </source>
</evidence>
<proteinExistence type="inferred from homology"/>
<evidence type="ECO:0008006" key="8">
    <source>
        <dbReference type="Google" id="ProtNLM"/>
    </source>
</evidence>
<dbReference type="VEuPathDB" id="FungiDB:HpaG808850"/>
<dbReference type="GO" id="GO:0005576">
    <property type="term" value="C:extracellular region"/>
    <property type="evidence" value="ECO:0007669"/>
    <property type="project" value="UniProtKB-SubCell"/>
</dbReference>
<evidence type="ECO:0000256" key="5">
    <source>
        <dbReference type="SAM" id="SignalP"/>
    </source>
</evidence>
<dbReference type="EnsemblProtists" id="HpaT808850">
    <property type="protein sequence ID" value="HpaP808850"/>
    <property type="gene ID" value="HpaG808850"/>
</dbReference>
<keyword evidence="5" id="KW-0732">Signal</keyword>
<evidence type="ECO:0000313" key="7">
    <source>
        <dbReference type="Proteomes" id="UP000011713"/>
    </source>
</evidence>
<dbReference type="AlphaFoldDB" id="M4BR11"/>
<dbReference type="PANTHER" id="PTHR33657">
    <property type="entry name" value="DOMAIN PROTEIN, PUTATIVE (AFU_ORTHOLOGUE AFUA_5G00600)-RELATED"/>
    <property type="match status" value="1"/>
</dbReference>
<dbReference type="InParanoid" id="M4BR11"/>
<dbReference type="EMBL" id="JH598611">
    <property type="status" value="NOT_ANNOTATED_CDS"/>
    <property type="molecule type" value="Genomic_DNA"/>
</dbReference>
<accession>M4BR11</accession>
<dbReference type="STRING" id="559515.M4BR11"/>
<evidence type="ECO:0000313" key="6">
    <source>
        <dbReference type="EnsemblProtists" id="HpaP808850"/>
    </source>
</evidence>
<keyword evidence="7" id="KW-1185">Reference proteome</keyword>
<evidence type="ECO:0000256" key="1">
    <source>
        <dbReference type="ARBA" id="ARBA00004613"/>
    </source>
</evidence>
<dbReference type="InterPro" id="IPR008701">
    <property type="entry name" value="NPP1"/>
</dbReference>
<feature type="chain" id="PRO_5004049306" description="RxLR effector candidate protein" evidence="5">
    <location>
        <begin position="27"/>
        <end position="190"/>
    </location>
</feature>
<sequence>MRTGPFLFTVLLAVLIHALIPHACGADQIPHNEVKGFAELVPITPSEKADVRLNPNIIITYGSQAYPAVNEFGQTSGGLKPSGSHMAIAKALGTGLKYTRVHHGLGINGPLCSHITSQNPCRVKVCAIFTRGNLLSSGSTDLKSQRRFWRWWSTVTASGADLNSELTEGGGKNPTPDQVGAVARYGSHCA</sequence>